<dbReference type="SUPFAM" id="SSF51182">
    <property type="entry name" value="RmlC-like cupins"/>
    <property type="match status" value="1"/>
</dbReference>
<dbReference type="InterPro" id="IPR014710">
    <property type="entry name" value="RmlC-like_jellyroll"/>
</dbReference>
<evidence type="ECO:0000256" key="1">
    <source>
        <dbReference type="SAM" id="MobiDB-lite"/>
    </source>
</evidence>
<dbReference type="PANTHER" id="PTHR36156:SF2">
    <property type="entry name" value="CUPIN TYPE-2 DOMAIN-CONTAINING PROTEIN"/>
    <property type="match status" value="1"/>
</dbReference>
<accession>A0A0N0NIV7</accession>
<dbReference type="InterPro" id="IPR011051">
    <property type="entry name" value="RmlC_Cupin_sf"/>
</dbReference>
<organism evidence="2 3">
    <name type="scientific">Cyphellophora attinorum</name>
    <dbReference type="NCBI Taxonomy" id="1664694"/>
    <lineage>
        <taxon>Eukaryota</taxon>
        <taxon>Fungi</taxon>
        <taxon>Dikarya</taxon>
        <taxon>Ascomycota</taxon>
        <taxon>Pezizomycotina</taxon>
        <taxon>Eurotiomycetes</taxon>
        <taxon>Chaetothyriomycetidae</taxon>
        <taxon>Chaetothyriales</taxon>
        <taxon>Cyphellophoraceae</taxon>
        <taxon>Cyphellophora</taxon>
    </lineage>
</organism>
<reference evidence="2 3" key="1">
    <citation type="submission" date="2015-06" db="EMBL/GenBank/DDBJ databases">
        <title>Draft genome of the ant-associated black yeast Phialophora attae CBS 131958.</title>
        <authorList>
            <person name="Moreno L.F."/>
            <person name="Stielow B.J."/>
            <person name="de Hoog S."/>
            <person name="Vicente V.A."/>
            <person name="Weiss V.A."/>
            <person name="de Vries M."/>
            <person name="Cruz L.M."/>
            <person name="Souza E.M."/>
        </authorList>
    </citation>
    <scope>NUCLEOTIDE SEQUENCE [LARGE SCALE GENOMIC DNA]</scope>
    <source>
        <strain evidence="2 3">CBS 131958</strain>
    </source>
</reference>
<sequence>MSGKEPGDSASGLRPNKRHFTGHDSNGKSVYIDSPPQKYYGLEGFGWVARSFATDSIPAVMKDNADIAKYKNDRGSASFRKRDIVIPGGGVHLVVMDLAPGGESAFHRTKSVDFSICVMGEIEHTLDSGEKVRLLPGIILYNEAR</sequence>
<feature type="region of interest" description="Disordered" evidence="1">
    <location>
        <begin position="1"/>
        <end position="29"/>
    </location>
</feature>
<keyword evidence="3" id="KW-1185">Reference proteome</keyword>
<evidence type="ECO:0000313" key="2">
    <source>
        <dbReference type="EMBL" id="KPI36188.1"/>
    </source>
</evidence>
<dbReference type="AlphaFoldDB" id="A0A0N0NIV7"/>
<dbReference type="Proteomes" id="UP000038010">
    <property type="component" value="Unassembled WGS sequence"/>
</dbReference>
<dbReference type="Gene3D" id="2.60.120.10">
    <property type="entry name" value="Jelly Rolls"/>
    <property type="match status" value="1"/>
</dbReference>
<dbReference type="OrthoDB" id="5840532at2759"/>
<dbReference type="STRING" id="1664694.A0A0N0NIV7"/>
<gene>
    <name evidence="2" type="ORF">AB675_8957</name>
</gene>
<evidence type="ECO:0000313" key="3">
    <source>
        <dbReference type="Proteomes" id="UP000038010"/>
    </source>
</evidence>
<name>A0A0N0NIV7_9EURO</name>
<protein>
    <recommendedName>
        <fullName evidence="4">Cupin 2 conserved barrel domain-containing protein</fullName>
    </recommendedName>
</protein>
<evidence type="ECO:0008006" key="4">
    <source>
        <dbReference type="Google" id="ProtNLM"/>
    </source>
</evidence>
<proteinExistence type="predicted"/>
<dbReference type="EMBL" id="LFJN01000033">
    <property type="protein sequence ID" value="KPI36188.1"/>
    <property type="molecule type" value="Genomic_DNA"/>
</dbReference>
<dbReference type="VEuPathDB" id="FungiDB:AB675_8957"/>
<dbReference type="PANTHER" id="PTHR36156">
    <property type="entry name" value="SLR2101 PROTEIN"/>
    <property type="match status" value="1"/>
</dbReference>
<dbReference type="InterPro" id="IPR047142">
    <property type="entry name" value="OryJ/VirC-like"/>
</dbReference>
<dbReference type="GeneID" id="28741329"/>
<comment type="caution">
    <text evidence="2">The sequence shown here is derived from an EMBL/GenBank/DDBJ whole genome shotgun (WGS) entry which is preliminary data.</text>
</comment>
<dbReference type="RefSeq" id="XP_017996151.1">
    <property type="nucleotide sequence ID" value="XM_018149449.1"/>
</dbReference>